<dbReference type="HOGENOM" id="CLU_034965_0_0_1"/>
<name>A0A0C3QFB1_9AGAM</name>
<dbReference type="InterPro" id="IPR036047">
    <property type="entry name" value="F-box-like_dom_sf"/>
</dbReference>
<dbReference type="Pfam" id="PF12937">
    <property type="entry name" value="F-box-like"/>
    <property type="match status" value="1"/>
</dbReference>
<feature type="domain" description="F-box" evidence="1">
    <location>
        <begin position="51"/>
        <end position="103"/>
    </location>
</feature>
<evidence type="ECO:0000313" key="2">
    <source>
        <dbReference type="EMBL" id="KIO30060.1"/>
    </source>
</evidence>
<dbReference type="AlphaFoldDB" id="A0A0C3QFB1"/>
<accession>A0A0C3QFB1</accession>
<dbReference type="OrthoDB" id="2800666at2759"/>
<proteinExistence type="predicted"/>
<reference evidence="2 3" key="1">
    <citation type="submission" date="2014-04" db="EMBL/GenBank/DDBJ databases">
        <authorList>
            <consortium name="DOE Joint Genome Institute"/>
            <person name="Kuo A."/>
            <person name="Girlanda M."/>
            <person name="Perotto S."/>
            <person name="Kohler A."/>
            <person name="Nagy L.G."/>
            <person name="Floudas D."/>
            <person name="Copeland A."/>
            <person name="Barry K.W."/>
            <person name="Cichocki N."/>
            <person name="Veneault-Fourrey C."/>
            <person name="LaButti K."/>
            <person name="Lindquist E.A."/>
            <person name="Lipzen A."/>
            <person name="Lundell T."/>
            <person name="Morin E."/>
            <person name="Murat C."/>
            <person name="Sun H."/>
            <person name="Tunlid A."/>
            <person name="Henrissat B."/>
            <person name="Grigoriev I.V."/>
            <person name="Hibbett D.S."/>
            <person name="Martin F."/>
            <person name="Nordberg H.P."/>
            <person name="Cantor M.N."/>
            <person name="Hua S.X."/>
        </authorList>
    </citation>
    <scope>NUCLEOTIDE SEQUENCE [LARGE SCALE GENOMIC DNA]</scope>
    <source>
        <strain evidence="2 3">MUT 4182</strain>
    </source>
</reference>
<dbReference type="EMBL" id="KN822976">
    <property type="protein sequence ID" value="KIO30060.1"/>
    <property type="molecule type" value="Genomic_DNA"/>
</dbReference>
<gene>
    <name evidence="2" type="ORF">M407DRAFT_20915</name>
</gene>
<dbReference type="STRING" id="1051891.A0A0C3QFB1"/>
<dbReference type="SUPFAM" id="SSF81383">
    <property type="entry name" value="F-box domain"/>
    <property type="match status" value="1"/>
</dbReference>
<evidence type="ECO:0000259" key="1">
    <source>
        <dbReference type="Pfam" id="PF12937"/>
    </source>
</evidence>
<organism evidence="2 3">
    <name type="scientific">Tulasnella calospora MUT 4182</name>
    <dbReference type="NCBI Taxonomy" id="1051891"/>
    <lineage>
        <taxon>Eukaryota</taxon>
        <taxon>Fungi</taxon>
        <taxon>Dikarya</taxon>
        <taxon>Basidiomycota</taxon>
        <taxon>Agaricomycotina</taxon>
        <taxon>Agaricomycetes</taxon>
        <taxon>Cantharellales</taxon>
        <taxon>Tulasnellaceae</taxon>
        <taxon>Tulasnella</taxon>
    </lineage>
</organism>
<keyword evidence="3" id="KW-1185">Reference proteome</keyword>
<protein>
    <recommendedName>
        <fullName evidence="1">F-box domain-containing protein</fullName>
    </recommendedName>
</protein>
<dbReference type="Gene3D" id="1.20.1280.50">
    <property type="match status" value="1"/>
</dbReference>
<sequence>MDERTFSQCDEELSTLGTVQKQLEQGVPLVQKQLEQRVALVSRKRNTFAPINALPPELLVTIFKIALDFTHRGASSKHETLLLVCHHWNHLVNNTPSLWMKIRKTAGISNARIIHSLKKSKDSPLEITCNIVSSDMGRRTQGGFLSAIFPHAHRWRKASLSLGGDGRAFGPMAKISTPLLESISLSTDKAIRWAQDRPLNIFRGRPPPRLRELFLTGVPVPWSPKLFCNLNVLSISQMQHLAPSLDQLLAVLSACPCLESLAIRDVTFAGGTSAISLNTVHMAALGRLDLEEMEPEITNRLLAAIRAPDCKFGSLRCFLSGDPLEILFTSDISHFLDHMRSGAHAASITCGPVYTTLLWEGSWRIAVGLQNIGAAKGALNWLRPLPERNAPVFPLQVIINRSDSLLVQDILAVMADTEGLHRVIFGYDTPVAGALRLLATGSLVEGSTGRSFPELKEMWIQGSINDDGWEYLVSMLRRRQGEIDARDGAPPLRKVRFGGNGYTGDESKEISNFRLIHWPNRLEKVRRLLGPEGELVWYGRSVTEDGVLEDRLTS</sequence>
<reference evidence="3" key="2">
    <citation type="submission" date="2015-01" db="EMBL/GenBank/DDBJ databases">
        <title>Evolutionary Origins and Diversification of the Mycorrhizal Mutualists.</title>
        <authorList>
            <consortium name="DOE Joint Genome Institute"/>
            <consortium name="Mycorrhizal Genomics Consortium"/>
            <person name="Kohler A."/>
            <person name="Kuo A."/>
            <person name="Nagy L.G."/>
            <person name="Floudas D."/>
            <person name="Copeland A."/>
            <person name="Barry K.W."/>
            <person name="Cichocki N."/>
            <person name="Veneault-Fourrey C."/>
            <person name="LaButti K."/>
            <person name="Lindquist E.A."/>
            <person name="Lipzen A."/>
            <person name="Lundell T."/>
            <person name="Morin E."/>
            <person name="Murat C."/>
            <person name="Riley R."/>
            <person name="Ohm R."/>
            <person name="Sun H."/>
            <person name="Tunlid A."/>
            <person name="Henrissat B."/>
            <person name="Grigoriev I.V."/>
            <person name="Hibbett D.S."/>
            <person name="Martin F."/>
        </authorList>
    </citation>
    <scope>NUCLEOTIDE SEQUENCE [LARGE SCALE GENOMIC DNA]</scope>
    <source>
        <strain evidence="3">MUT 4182</strain>
    </source>
</reference>
<dbReference type="Proteomes" id="UP000054248">
    <property type="component" value="Unassembled WGS sequence"/>
</dbReference>
<dbReference type="InterPro" id="IPR001810">
    <property type="entry name" value="F-box_dom"/>
</dbReference>
<evidence type="ECO:0000313" key="3">
    <source>
        <dbReference type="Proteomes" id="UP000054248"/>
    </source>
</evidence>